<dbReference type="InterPro" id="IPR037069">
    <property type="entry name" value="AcylCoA_DH/ox_N_sf"/>
</dbReference>
<dbReference type="GO" id="GO:0033540">
    <property type="term" value="P:fatty acid beta-oxidation using acyl-CoA oxidase"/>
    <property type="evidence" value="ECO:0007669"/>
    <property type="project" value="TreeGrafter"/>
</dbReference>
<feature type="compositionally biased region" description="Basic residues" evidence="13">
    <location>
        <begin position="1113"/>
        <end position="1122"/>
    </location>
</feature>
<dbReference type="GO" id="GO:0034457">
    <property type="term" value="C:Mpp10 complex"/>
    <property type="evidence" value="ECO:0007669"/>
    <property type="project" value="InterPro"/>
</dbReference>
<dbReference type="EMBL" id="WJXW01000003">
    <property type="protein sequence ID" value="KAF9738406.1"/>
    <property type="molecule type" value="Genomic_DNA"/>
</dbReference>
<evidence type="ECO:0000259" key="16">
    <source>
        <dbReference type="Pfam" id="PF22924"/>
    </source>
</evidence>
<dbReference type="Gene3D" id="1.20.140.10">
    <property type="entry name" value="Butyryl-CoA Dehydrogenase, subunit A, domain 3"/>
    <property type="match status" value="2"/>
</dbReference>
<dbReference type="SUPFAM" id="SSF47203">
    <property type="entry name" value="Acyl-CoA dehydrogenase C-terminal domain-like"/>
    <property type="match status" value="2"/>
</dbReference>
<dbReference type="InterPro" id="IPR036250">
    <property type="entry name" value="AcylCo_DH-like_C"/>
</dbReference>
<keyword evidence="7" id="KW-0285">Flavoprotein</keyword>
<dbReference type="InterPro" id="IPR012258">
    <property type="entry name" value="Acyl-CoA_oxidase"/>
</dbReference>
<dbReference type="FunFam" id="2.40.110.10:FF:000003">
    <property type="entry name" value="Acyl-coenzyme A oxidase"/>
    <property type="match status" value="1"/>
</dbReference>
<evidence type="ECO:0000256" key="1">
    <source>
        <dbReference type="ARBA" id="ARBA00001201"/>
    </source>
</evidence>
<name>A0A9P6GNA5_9PLEO</name>
<evidence type="ECO:0000259" key="15">
    <source>
        <dbReference type="Pfam" id="PF14749"/>
    </source>
</evidence>
<dbReference type="SUPFAM" id="SSF56645">
    <property type="entry name" value="Acyl-CoA dehydrogenase NM domain-like"/>
    <property type="match status" value="1"/>
</dbReference>
<evidence type="ECO:0000256" key="11">
    <source>
        <dbReference type="ARBA" id="ARBA00023098"/>
    </source>
</evidence>
<dbReference type="InterPro" id="IPR009100">
    <property type="entry name" value="AcylCoA_DH/oxidase_NM_dom_sf"/>
</dbReference>
<organism evidence="17 18">
    <name type="scientific">Paraphaeosphaeria minitans</name>
    <dbReference type="NCBI Taxonomy" id="565426"/>
    <lineage>
        <taxon>Eukaryota</taxon>
        <taxon>Fungi</taxon>
        <taxon>Dikarya</taxon>
        <taxon>Ascomycota</taxon>
        <taxon>Pezizomycotina</taxon>
        <taxon>Dothideomycetes</taxon>
        <taxon>Pleosporomycetidae</taxon>
        <taxon>Pleosporales</taxon>
        <taxon>Massarineae</taxon>
        <taxon>Didymosphaeriaceae</taxon>
        <taxon>Paraphaeosphaeria</taxon>
    </lineage>
</organism>
<dbReference type="GO" id="GO:0005777">
    <property type="term" value="C:peroxisome"/>
    <property type="evidence" value="ECO:0007669"/>
    <property type="project" value="UniProtKB-SubCell"/>
</dbReference>
<evidence type="ECO:0000256" key="4">
    <source>
        <dbReference type="ARBA" id="ARBA00004846"/>
    </source>
</evidence>
<dbReference type="FunFam" id="1.20.140.10:FF:000015">
    <property type="entry name" value="Acyl-coenzyme A oxidase"/>
    <property type="match status" value="1"/>
</dbReference>
<evidence type="ECO:0000256" key="2">
    <source>
        <dbReference type="ARBA" id="ARBA00001974"/>
    </source>
</evidence>
<comment type="catalytic activity">
    <reaction evidence="1">
        <text>a 2,3-saturated acyl-CoA + O2 = a (2E)-enoyl-CoA + H2O2</text>
        <dbReference type="Rhea" id="RHEA:38959"/>
        <dbReference type="ChEBI" id="CHEBI:15379"/>
        <dbReference type="ChEBI" id="CHEBI:16240"/>
        <dbReference type="ChEBI" id="CHEBI:58856"/>
        <dbReference type="ChEBI" id="CHEBI:65111"/>
        <dbReference type="EC" id="1.3.3.6"/>
    </reaction>
</comment>
<dbReference type="GO" id="GO:0055088">
    <property type="term" value="P:lipid homeostasis"/>
    <property type="evidence" value="ECO:0007669"/>
    <property type="project" value="TreeGrafter"/>
</dbReference>
<dbReference type="InterPro" id="IPR055060">
    <property type="entry name" value="ACOX_C_alpha1"/>
</dbReference>
<comment type="similarity">
    <text evidence="5">Belongs to the acyl-CoA oxidase family.</text>
</comment>
<evidence type="ECO:0000256" key="10">
    <source>
        <dbReference type="ARBA" id="ARBA00023002"/>
    </source>
</evidence>
<feature type="domain" description="Acyl-CoA oxidase C-alpha1" evidence="16">
    <location>
        <begin position="289"/>
        <end position="472"/>
    </location>
</feature>
<comment type="caution">
    <text evidence="17">The sequence shown here is derived from an EMBL/GenBank/DDBJ whole genome shotgun (WGS) entry which is preliminary data.</text>
</comment>
<evidence type="ECO:0000256" key="6">
    <source>
        <dbReference type="ARBA" id="ARBA00012870"/>
    </source>
</evidence>
<feature type="region of interest" description="Disordered" evidence="13">
    <location>
        <begin position="1386"/>
        <end position="1453"/>
    </location>
</feature>
<feature type="compositionally biased region" description="Acidic residues" evidence="13">
    <location>
        <begin position="1047"/>
        <end position="1061"/>
    </location>
</feature>
<feature type="compositionally biased region" description="Acidic residues" evidence="13">
    <location>
        <begin position="1075"/>
        <end position="1091"/>
    </location>
</feature>
<evidence type="ECO:0000256" key="3">
    <source>
        <dbReference type="ARBA" id="ARBA00004275"/>
    </source>
</evidence>
<accession>A0A9P6GNA5</accession>
<dbReference type="GO" id="GO:0071949">
    <property type="term" value="F:FAD binding"/>
    <property type="evidence" value="ECO:0007669"/>
    <property type="project" value="InterPro"/>
</dbReference>
<evidence type="ECO:0000313" key="17">
    <source>
        <dbReference type="EMBL" id="KAF9738406.1"/>
    </source>
</evidence>
<evidence type="ECO:0000256" key="5">
    <source>
        <dbReference type="ARBA" id="ARBA00006288"/>
    </source>
</evidence>
<feature type="compositionally biased region" description="Basic and acidic residues" evidence="13">
    <location>
        <begin position="1387"/>
        <end position="1398"/>
    </location>
</feature>
<comment type="subcellular location">
    <subcellularLocation>
        <location evidence="3">Peroxisome</location>
    </subcellularLocation>
</comment>
<keyword evidence="11" id="KW-0443">Lipid metabolism</keyword>
<sequence>MAPTPDWVKQLKPSGPQGSELLAAERGQSDIHVEKLQELLLTKDVIQRRNTILDILKSEPVFDKSSNYFNGRMERFERALAREKKLRLLRRKHNWTMDDLQTASEAVGEPGPYALHESMFKITIGEQGTPEQQDKFLKPATDYKIIGCYAQTELGHGSNVRGLETTATWNPEDKTFTIHSPHLTASKWWIGSLGRTANFACVMAQLYIGGKSFGPHPFIVQVRDLKTHQPLENIHVGDIGPKFGYNTMDNGFLLFNKVKVPHFNMLGRFSRIDPQTNKYVRQGSPSLIYGTLTWVRSNIVMQAGSVLARGVTIATRYCAVRRQFQDRDAPPGEKGENPVLNYTMVQIRLLPLLAATFALHFTGKGMMHMYQENQKRVVESGKGRESETRGAGPEETQAGSDILADLHATSCGLKSLSSSIAAEGLEVCRRACGGHGYSSFSGIGSWYADYLPTVTWEGDNFMLTQQVARYLLKSARSVLSGAKPTNETTRILSDFRSRSEIGCAFDILGSDEDLVSAFAWRASFLTFEALKHRDDNKKPWNDLLVDFYRLSKAHSQYLVVRNFYDALKHGNIGREVDATTHDVLWKLFRLWALHTLEQEGSEFFASGAASRHQISLARTNAVMKLLKEIRPHAVSLVDGWGFDDWVLDSSLGRLDGKVYEDMFHRASELNPLNGVTVDPYPENEVLFKNVEPWAKSKLHAVWEMGGRCQSGALAVARAQTMKSRSLSLLAPKKFLMRFSSLSGTQSPAAHPTSMAPVSFSPDNSISSHTLSVGSVQPSPMDLNANATANPAAKLLASPLAFLQPTTQLNGAFLAAAKQFLDPVAAGVSEAQARRQQELRKKRKRGEGYDGDIRVLHLKKVHLQGFGVNQVFEQTRKIVDAAAEEIELALPQDGEDNTLAIGEGDDDEDSEDSGAEVEEDDSSDIGEEGVDWEYDGEDVSGEEGLEGDEDEDEDEDEDALEGEDIDMEDDAEDIFSDDGSDLDEPAETYRPDPNGLNDGFFEIDQFNKATDLLEQRDNQGEAADSDEDEINWEADPYSATASKKGAAGDDENMDDDESDDEAGPTFGNVDLNAPEGESDDEELQDGEMDGMDEGANANNVMYADFFAPPASKVGKNKKKRGRPNPHNFPGAEDPQNTKPDEDDIQNVISRVHGDLFSDEDDVGTDDDLSDADPSDPKSRRSTHERRQAKLAEQIRQLEAANVAKRGWQLAGEARASDRPVNSLLEEDLEYERAGKPVPVITQEVSEDIEALIKRRILAGEFDEVRRRRPDDLATGPRERRGLFELDDTKNAKGLAEIYEEEHLKAVDPNFVDARDEKLKKEHAEISELWRSVSAKLDALASSNFKPKPVAANLEIRVDAPAITMEDARPTAGGDVAGASMLAPQELYRPGEDKDGEKNNAEVVTKSGLPVAREEMTREQKLRRRRREKERIKKAGLHAVEKKDEEATGREKKAKARKQLLGDLKKGGVQVIGKKGAVTDVEGREVKEGAKRGAGSYKL</sequence>
<keyword evidence="12" id="KW-0576">Peroxisome</keyword>
<dbReference type="GO" id="GO:0003997">
    <property type="term" value="F:acyl-CoA oxidase activity"/>
    <property type="evidence" value="ECO:0007669"/>
    <property type="project" value="UniProtKB-EC"/>
</dbReference>
<dbReference type="Pfam" id="PF01756">
    <property type="entry name" value="ACOX"/>
    <property type="match status" value="1"/>
</dbReference>
<dbReference type="InterPro" id="IPR002655">
    <property type="entry name" value="Acyl-CoA_oxidase_C"/>
</dbReference>
<evidence type="ECO:0000256" key="8">
    <source>
        <dbReference type="ARBA" id="ARBA00022827"/>
    </source>
</evidence>
<evidence type="ECO:0000256" key="12">
    <source>
        <dbReference type="ARBA" id="ARBA00023140"/>
    </source>
</evidence>
<dbReference type="PANTHER" id="PTHR10909:SF250">
    <property type="entry name" value="PEROXISOMAL ACYL-COENZYME A OXIDASE 1"/>
    <property type="match status" value="1"/>
</dbReference>
<dbReference type="FunFam" id="1.20.140.10:FF:000013">
    <property type="entry name" value="Acyl-coenzyme A oxidase"/>
    <property type="match status" value="1"/>
</dbReference>
<evidence type="ECO:0000313" key="18">
    <source>
        <dbReference type="Proteomes" id="UP000756921"/>
    </source>
</evidence>
<feature type="compositionally biased region" description="Basic and acidic residues" evidence="13">
    <location>
        <begin position="1427"/>
        <end position="1449"/>
    </location>
</feature>
<keyword evidence="8" id="KW-0274">FAD</keyword>
<feature type="compositionally biased region" description="Acidic residues" evidence="13">
    <location>
        <begin position="1022"/>
        <end position="1031"/>
    </location>
</feature>
<dbReference type="OrthoDB" id="538336at2759"/>
<comment type="cofactor">
    <cofactor evidence="2">
        <name>FAD</name>
        <dbReference type="ChEBI" id="CHEBI:57692"/>
    </cofactor>
</comment>
<dbReference type="Gene3D" id="2.40.110.10">
    <property type="entry name" value="Butyryl-CoA Dehydrogenase, subunit A, domain 2"/>
    <property type="match status" value="1"/>
</dbReference>
<keyword evidence="9" id="KW-0276">Fatty acid metabolism</keyword>
<evidence type="ECO:0000259" key="14">
    <source>
        <dbReference type="Pfam" id="PF01756"/>
    </source>
</evidence>
<reference evidence="17" key="1">
    <citation type="journal article" date="2020" name="Mol. Plant Microbe Interact.">
        <title>Genome Sequence of the Biocontrol Agent Coniothyrium minitans strain Conio (IMI 134523).</title>
        <authorList>
            <person name="Patel D."/>
            <person name="Shittu T.A."/>
            <person name="Baroncelli R."/>
            <person name="Muthumeenakshi S."/>
            <person name="Osborne T.H."/>
            <person name="Janganan T.K."/>
            <person name="Sreenivasaprasad S."/>
        </authorList>
    </citation>
    <scope>NUCLEOTIDE SEQUENCE</scope>
    <source>
        <strain evidence="17">Conio</strain>
    </source>
</reference>
<dbReference type="InterPro" id="IPR029320">
    <property type="entry name" value="Acyl-CoA_ox_N"/>
</dbReference>
<gene>
    <name evidence="17" type="ORF">PMIN01_03689</name>
</gene>
<dbReference type="GO" id="GO:0005504">
    <property type="term" value="F:fatty acid binding"/>
    <property type="evidence" value="ECO:0007669"/>
    <property type="project" value="TreeGrafter"/>
</dbReference>
<evidence type="ECO:0000256" key="7">
    <source>
        <dbReference type="ARBA" id="ARBA00022630"/>
    </source>
</evidence>
<dbReference type="PANTHER" id="PTHR10909">
    <property type="entry name" value="ELECTRON TRANSPORT OXIDOREDUCTASE"/>
    <property type="match status" value="1"/>
</dbReference>
<dbReference type="GO" id="GO:0005732">
    <property type="term" value="C:sno(s)RNA-containing ribonucleoprotein complex"/>
    <property type="evidence" value="ECO:0007669"/>
    <property type="project" value="InterPro"/>
</dbReference>
<dbReference type="Proteomes" id="UP000756921">
    <property type="component" value="Unassembled WGS sequence"/>
</dbReference>
<feature type="domain" description="Acyl-coenzyme A oxidase N-terminal" evidence="15">
    <location>
        <begin position="33"/>
        <end position="146"/>
    </location>
</feature>
<feature type="compositionally biased region" description="Acidic residues" evidence="13">
    <location>
        <begin position="902"/>
        <end position="985"/>
    </location>
</feature>
<evidence type="ECO:0000256" key="9">
    <source>
        <dbReference type="ARBA" id="ARBA00022832"/>
    </source>
</evidence>
<dbReference type="InterPro" id="IPR046373">
    <property type="entry name" value="Acyl-CoA_Oxase/DH_mid-dom_sf"/>
</dbReference>
<dbReference type="Gene3D" id="1.10.540.10">
    <property type="entry name" value="Acyl-CoA dehydrogenase/oxidase, N-terminal domain"/>
    <property type="match status" value="1"/>
</dbReference>
<dbReference type="InterPro" id="IPR012173">
    <property type="entry name" value="Mpp10"/>
</dbReference>
<dbReference type="Pfam" id="PF14749">
    <property type="entry name" value="Acyl-CoA_ox_N"/>
    <property type="match status" value="1"/>
</dbReference>
<feature type="region of interest" description="Disordered" evidence="13">
    <location>
        <begin position="888"/>
        <end position="1188"/>
    </location>
</feature>
<proteinExistence type="inferred from homology"/>
<protein>
    <recommendedName>
        <fullName evidence="6">acyl-CoA oxidase</fullName>
        <ecNumber evidence="6">1.3.3.6</ecNumber>
    </recommendedName>
</protein>
<dbReference type="EC" id="1.3.3.6" evidence="6"/>
<comment type="pathway">
    <text evidence="4">Lipid metabolism; peroxisomal fatty acid beta-oxidation.</text>
</comment>
<dbReference type="Pfam" id="PF22924">
    <property type="entry name" value="ACOX_C_alpha1"/>
    <property type="match status" value="1"/>
</dbReference>
<evidence type="ECO:0000256" key="13">
    <source>
        <dbReference type="SAM" id="MobiDB-lite"/>
    </source>
</evidence>
<dbReference type="GO" id="GO:0006364">
    <property type="term" value="P:rRNA processing"/>
    <property type="evidence" value="ECO:0007669"/>
    <property type="project" value="InterPro"/>
</dbReference>
<keyword evidence="18" id="KW-1185">Reference proteome</keyword>
<feature type="compositionally biased region" description="Basic and acidic residues" evidence="13">
    <location>
        <begin position="376"/>
        <end position="388"/>
    </location>
</feature>
<feature type="domain" description="Acyl-CoA oxidase C-terminal" evidence="14">
    <location>
        <begin position="512"/>
        <end position="680"/>
    </location>
</feature>
<dbReference type="Pfam" id="PF04006">
    <property type="entry name" value="Mpp10"/>
    <property type="match status" value="1"/>
</dbReference>
<feature type="compositionally biased region" description="Acidic residues" evidence="13">
    <location>
        <begin position="1155"/>
        <end position="1172"/>
    </location>
</feature>
<keyword evidence="10" id="KW-0560">Oxidoreductase</keyword>
<feature type="region of interest" description="Disordered" evidence="13">
    <location>
        <begin position="376"/>
        <end position="397"/>
    </location>
</feature>